<accession>A0A6N2YXJ7</accession>
<gene>
    <name evidence="1" type="ORF">SLLFYP71_00512</name>
</gene>
<organism evidence="1">
    <name type="scientific">Streptococcus lutetiensis</name>
    <dbReference type="NCBI Taxonomy" id="150055"/>
    <lineage>
        <taxon>Bacteria</taxon>
        <taxon>Bacillati</taxon>
        <taxon>Bacillota</taxon>
        <taxon>Bacilli</taxon>
        <taxon>Lactobacillales</taxon>
        <taxon>Streptococcaceae</taxon>
        <taxon>Streptococcus</taxon>
    </lineage>
</organism>
<evidence type="ECO:0000313" key="1">
    <source>
        <dbReference type="EMBL" id="VYT71775.1"/>
    </source>
</evidence>
<name>A0A6N2YXJ7_9STRE</name>
<reference evidence="1" key="1">
    <citation type="submission" date="2019-11" db="EMBL/GenBank/DDBJ databases">
        <authorList>
            <person name="Feng L."/>
        </authorList>
    </citation>
    <scope>NUCLEOTIDE SEQUENCE</scope>
    <source>
        <strain evidence="1">SLutetiensisLFYP71</strain>
    </source>
</reference>
<protein>
    <submittedName>
        <fullName evidence="1">Uncharacterized protein</fullName>
    </submittedName>
</protein>
<dbReference type="EMBL" id="CACRUI010000003">
    <property type="protein sequence ID" value="VYT71775.1"/>
    <property type="molecule type" value="Genomic_DNA"/>
</dbReference>
<sequence length="71" mass="8259">MYAVTFSEHEVETPLEVLEAFIDWTHKKHLKSYITIADMLHVTNNEAKRLLDLAALPDDVTIKRMKKMMEG</sequence>
<proteinExistence type="predicted"/>
<dbReference type="AlphaFoldDB" id="A0A6N2YXJ7"/>